<accession>A0ABM1MT98</accession>
<dbReference type="InterPro" id="IPR011989">
    <property type="entry name" value="ARM-like"/>
</dbReference>
<dbReference type="Proteomes" id="UP000695000">
    <property type="component" value="Unplaced"/>
</dbReference>
<dbReference type="GeneID" id="108563589"/>
<feature type="repeat" description="HEAT" evidence="1">
    <location>
        <begin position="202"/>
        <end position="240"/>
    </location>
</feature>
<organism evidence="2 3">
    <name type="scientific">Nicrophorus vespilloides</name>
    <name type="common">Boreal carrion beetle</name>
    <dbReference type="NCBI Taxonomy" id="110193"/>
    <lineage>
        <taxon>Eukaryota</taxon>
        <taxon>Metazoa</taxon>
        <taxon>Ecdysozoa</taxon>
        <taxon>Arthropoda</taxon>
        <taxon>Hexapoda</taxon>
        <taxon>Insecta</taxon>
        <taxon>Pterygota</taxon>
        <taxon>Neoptera</taxon>
        <taxon>Endopterygota</taxon>
        <taxon>Coleoptera</taxon>
        <taxon>Polyphaga</taxon>
        <taxon>Staphyliniformia</taxon>
        <taxon>Silphidae</taxon>
        <taxon>Nicrophorinae</taxon>
        <taxon>Nicrophorus</taxon>
    </lineage>
</organism>
<reference evidence="3" key="1">
    <citation type="submission" date="2025-08" db="UniProtKB">
        <authorList>
            <consortium name="RefSeq"/>
        </authorList>
    </citation>
    <scope>IDENTIFICATION</scope>
    <source>
        <tissue evidence="3">Whole Larva</tissue>
    </source>
</reference>
<dbReference type="SUPFAM" id="SSF48371">
    <property type="entry name" value="ARM repeat"/>
    <property type="match status" value="1"/>
</dbReference>
<evidence type="ECO:0000313" key="2">
    <source>
        <dbReference type="Proteomes" id="UP000695000"/>
    </source>
</evidence>
<dbReference type="InterPro" id="IPR039918">
    <property type="entry name" value="PPP4R4"/>
</dbReference>
<feature type="repeat" description="HEAT" evidence="1">
    <location>
        <begin position="163"/>
        <end position="201"/>
    </location>
</feature>
<dbReference type="InterPro" id="IPR021133">
    <property type="entry name" value="HEAT_type_2"/>
</dbReference>
<dbReference type="RefSeq" id="XP_017777798.1">
    <property type="nucleotide sequence ID" value="XM_017922309.1"/>
</dbReference>
<dbReference type="PROSITE" id="PS50077">
    <property type="entry name" value="HEAT_REPEAT"/>
    <property type="match status" value="2"/>
</dbReference>
<name>A0ABM1MT98_NICVS</name>
<sequence length="875" mass="98346">MDVEEPLDASRIVNIDETSGDDIQKISIIQSLPQLCSMDQASTYNRVIPKIQHDLINGSSEFQISTSRVFKSLIETKSNISLITSVVQGVDAKDPNVSSSWCDTLISLVPTLNEDVLKTTVIPLAKEKSAPNQPISSKVFASNLIGKLCIYPNFKSFDIKKDLLPLTLSLCQDCSPDVRAAICTNLPLVAQGVGKLFVKSNLLPSIIELASDENGSVRGASVVTISTNLQYLDNDTKKQTMVPLLKQLSEKGLRKNDPTAIILANEYGVLLKSLQKSIPPAEIEYFLKCYKSFSQMGKVNNDVKVDASKDVICRERCACNVILVLQFTMAVAPNQLPFIYGIFRELAADPCYLVRRSAAGTISKIAITLGNQNKMVKNEFVKLLRDDAVEVLDLLVPTISETLMSFCDNDTLSNTTSNQITSDIGRALFKCQTELSKAYNWRLTVTFLSQLECLPFCMPAEFIHNNFTPVLMDRSLNGKAKPIRIQSIRTLIVFLKYNFKENQHKWLRESLIKQLARSNSCYTRMLYFNCCEAVLNVFSEKYFKEFFLPPLIALATDRISNIRYGFVMFMSKLKNMVTFSTDLKTKQVVFEAFSKLEISEKNKDVLDLVRIKKRELTARRNEERLKEEDRRIAEESSGVIQRFVAAPVQQNVAAIPIGDGKRRNDVRIAQSEMTFLEKHFYTDAGVSIPKESHLTAEPKLDVELVEDVESEPTVLSDIKSLSDSEILNTTNITDDVKVNLRKIYRNKSKIVPPKTYRTSITDQKAKRYSSILSSNCIDRDKKTMNRRSLNLTTSSRSDLSKIPVCSRATSTSRLDTDPSTIRKSETSTKALELCDKQLSASDGSLEKDKRCSENVRVKSLSNLPILLRKNLVLKK</sequence>
<evidence type="ECO:0000256" key="1">
    <source>
        <dbReference type="PROSITE-ProRule" id="PRU00103"/>
    </source>
</evidence>
<keyword evidence="2" id="KW-1185">Reference proteome</keyword>
<dbReference type="PANTHER" id="PTHR21467:SF0">
    <property type="entry name" value="SERINE_THREONINE-PROTEIN PHOSPHATASE 4 REGULATORY SUBUNIT 4"/>
    <property type="match status" value="1"/>
</dbReference>
<gene>
    <name evidence="3" type="primary">LOC108563589</name>
</gene>
<proteinExistence type="predicted"/>
<dbReference type="PANTHER" id="PTHR21467">
    <property type="entry name" value="PROTEIN PHOSPHATASE 4 REGULATORY SUBUNIT 4 PPP4R4"/>
    <property type="match status" value="1"/>
</dbReference>
<dbReference type="InterPro" id="IPR016024">
    <property type="entry name" value="ARM-type_fold"/>
</dbReference>
<evidence type="ECO:0000313" key="3">
    <source>
        <dbReference type="RefSeq" id="XP_017777798.1"/>
    </source>
</evidence>
<protein>
    <submittedName>
        <fullName evidence="3">Serine/threonine-protein phosphatase 4 regulatory subunit 4-like</fullName>
    </submittedName>
</protein>
<dbReference type="Gene3D" id="1.25.10.10">
    <property type="entry name" value="Leucine-rich Repeat Variant"/>
    <property type="match status" value="1"/>
</dbReference>